<dbReference type="SUPFAM" id="SSF50494">
    <property type="entry name" value="Trypsin-like serine proteases"/>
    <property type="match status" value="1"/>
</dbReference>
<dbReference type="FunFam" id="2.40.10.10:FF:000002">
    <property type="entry name" value="Transmembrane protease serine"/>
    <property type="match status" value="1"/>
</dbReference>
<dbReference type="SMART" id="SM00020">
    <property type="entry name" value="Tryp_SPc"/>
    <property type="match status" value="1"/>
</dbReference>
<keyword evidence="7" id="KW-1185">Reference proteome</keyword>
<dbReference type="PRINTS" id="PR00722">
    <property type="entry name" value="CHYMOTRYPSIN"/>
</dbReference>
<dbReference type="Pfam" id="PF00089">
    <property type="entry name" value="Trypsin"/>
    <property type="match status" value="1"/>
</dbReference>
<dbReference type="InterPro" id="IPR033116">
    <property type="entry name" value="TRYPSIN_SER"/>
</dbReference>
<dbReference type="CDD" id="cd00190">
    <property type="entry name" value="Tryp_SPc"/>
    <property type="match status" value="1"/>
</dbReference>
<accession>A0A9Q1BHR9</accession>
<dbReference type="Gene3D" id="2.40.10.10">
    <property type="entry name" value="Trypsin-like serine proteases"/>
    <property type="match status" value="1"/>
</dbReference>
<sequence>MRILTPFLQVFVWVIPALSQDVEGGPISAAVFGGNNAEPGQFPFIGSLQEKTHDNPNGTHICGAVLIDKKWALTAAHCLCPSPYPSKVFFGDINLKQKSPSHHESRVLRAPHKYYDTTLENDIALIAIRDDVKDYNQNVSEVSLATSSDEISLYEKCFVAGWGYTSDENYLSDALQYAEVKLVNSSICKAKWWDFNETVICAQNTTSDACKGDSGGPLVCSKKSSTALELVGIVSYGVNVCMPGNPGVYTRVSAFQEWIAENRSTKPFLTIPLWLITVMFGYQLLEQYSYFILF</sequence>
<comment type="similarity">
    <text evidence="2">Belongs to the peptidase S1 family. CLIP subfamily.</text>
</comment>
<comment type="caution">
    <text evidence="6">The sequence shown here is derived from an EMBL/GenBank/DDBJ whole genome shotgun (WGS) entry which is preliminary data.</text>
</comment>
<keyword evidence="3" id="KW-0720">Serine protease</keyword>
<evidence type="ECO:0000313" key="6">
    <source>
        <dbReference type="EMBL" id="KAJ8027140.1"/>
    </source>
</evidence>
<keyword evidence="1" id="KW-1015">Disulfide bond</keyword>
<feature type="domain" description="Peptidase S1" evidence="5">
    <location>
        <begin position="31"/>
        <end position="264"/>
    </location>
</feature>
<evidence type="ECO:0000256" key="1">
    <source>
        <dbReference type="ARBA" id="ARBA00023157"/>
    </source>
</evidence>
<evidence type="ECO:0000256" key="2">
    <source>
        <dbReference type="ARBA" id="ARBA00024195"/>
    </source>
</evidence>
<dbReference type="PROSITE" id="PS00134">
    <property type="entry name" value="TRYPSIN_HIS"/>
    <property type="match status" value="1"/>
</dbReference>
<evidence type="ECO:0000313" key="7">
    <source>
        <dbReference type="Proteomes" id="UP001152320"/>
    </source>
</evidence>
<organism evidence="6 7">
    <name type="scientific">Holothuria leucospilota</name>
    <name type="common">Black long sea cucumber</name>
    <name type="synonym">Mertensiothuria leucospilota</name>
    <dbReference type="NCBI Taxonomy" id="206669"/>
    <lineage>
        <taxon>Eukaryota</taxon>
        <taxon>Metazoa</taxon>
        <taxon>Echinodermata</taxon>
        <taxon>Eleutherozoa</taxon>
        <taxon>Echinozoa</taxon>
        <taxon>Holothuroidea</taxon>
        <taxon>Aspidochirotacea</taxon>
        <taxon>Aspidochirotida</taxon>
        <taxon>Holothuriidae</taxon>
        <taxon>Holothuria</taxon>
    </lineage>
</organism>
<dbReference type="GO" id="GO:0006508">
    <property type="term" value="P:proteolysis"/>
    <property type="evidence" value="ECO:0007669"/>
    <property type="project" value="UniProtKB-KW"/>
</dbReference>
<dbReference type="InterPro" id="IPR043504">
    <property type="entry name" value="Peptidase_S1_PA_chymotrypsin"/>
</dbReference>
<keyword evidence="3" id="KW-0645">Protease</keyword>
<dbReference type="PANTHER" id="PTHR24252">
    <property type="entry name" value="ACROSIN-RELATED"/>
    <property type="match status" value="1"/>
</dbReference>
<dbReference type="PANTHER" id="PTHR24252:SF7">
    <property type="entry name" value="HYALIN"/>
    <property type="match status" value="1"/>
</dbReference>
<dbReference type="AlphaFoldDB" id="A0A9Q1BHR9"/>
<keyword evidence="4" id="KW-0732">Signal</keyword>
<evidence type="ECO:0000256" key="3">
    <source>
        <dbReference type="RuleBase" id="RU363034"/>
    </source>
</evidence>
<feature type="signal peptide" evidence="4">
    <location>
        <begin position="1"/>
        <end position="19"/>
    </location>
</feature>
<dbReference type="InterPro" id="IPR001254">
    <property type="entry name" value="Trypsin_dom"/>
</dbReference>
<dbReference type="Proteomes" id="UP001152320">
    <property type="component" value="Chromosome 16"/>
</dbReference>
<dbReference type="OrthoDB" id="10051896at2759"/>
<feature type="chain" id="PRO_5040513055" evidence="4">
    <location>
        <begin position="20"/>
        <end position="294"/>
    </location>
</feature>
<dbReference type="EMBL" id="JAIZAY010000016">
    <property type="protein sequence ID" value="KAJ8027140.1"/>
    <property type="molecule type" value="Genomic_DNA"/>
</dbReference>
<reference evidence="6" key="1">
    <citation type="submission" date="2021-10" db="EMBL/GenBank/DDBJ databases">
        <title>Tropical sea cucumber genome reveals ecological adaptation and Cuvierian tubules defense mechanism.</title>
        <authorList>
            <person name="Chen T."/>
        </authorList>
    </citation>
    <scope>NUCLEOTIDE SEQUENCE</scope>
    <source>
        <strain evidence="6">Nanhai2018</strain>
        <tissue evidence="6">Muscle</tissue>
    </source>
</reference>
<evidence type="ECO:0000259" key="5">
    <source>
        <dbReference type="PROSITE" id="PS50240"/>
    </source>
</evidence>
<evidence type="ECO:0000256" key="4">
    <source>
        <dbReference type="SAM" id="SignalP"/>
    </source>
</evidence>
<keyword evidence="3" id="KW-0378">Hydrolase</keyword>
<proteinExistence type="inferred from homology"/>
<gene>
    <name evidence="6" type="ORF">HOLleu_32191</name>
</gene>
<protein>
    <submittedName>
        <fullName evidence="6">Plasma kallikrein</fullName>
    </submittedName>
</protein>
<dbReference type="PROSITE" id="PS50240">
    <property type="entry name" value="TRYPSIN_DOM"/>
    <property type="match status" value="1"/>
</dbReference>
<dbReference type="GO" id="GO:0004252">
    <property type="term" value="F:serine-type endopeptidase activity"/>
    <property type="evidence" value="ECO:0007669"/>
    <property type="project" value="InterPro"/>
</dbReference>
<dbReference type="InterPro" id="IPR018114">
    <property type="entry name" value="TRYPSIN_HIS"/>
</dbReference>
<dbReference type="InterPro" id="IPR009003">
    <property type="entry name" value="Peptidase_S1_PA"/>
</dbReference>
<dbReference type="PROSITE" id="PS00135">
    <property type="entry name" value="TRYPSIN_SER"/>
    <property type="match status" value="1"/>
</dbReference>
<name>A0A9Q1BHR9_HOLLE</name>
<dbReference type="InterPro" id="IPR001314">
    <property type="entry name" value="Peptidase_S1A"/>
</dbReference>